<dbReference type="OrthoDB" id="5967843at2759"/>
<evidence type="ECO:0000256" key="1">
    <source>
        <dbReference type="ARBA" id="ARBA00022737"/>
    </source>
</evidence>
<dbReference type="EMBL" id="ML181226">
    <property type="protein sequence ID" value="THU76060.1"/>
    <property type="molecule type" value="Genomic_DNA"/>
</dbReference>
<feature type="non-terminal residue" evidence="3">
    <location>
        <position position="139"/>
    </location>
</feature>
<dbReference type="Proteomes" id="UP000297245">
    <property type="component" value="Unassembled WGS sequence"/>
</dbReference>
<dbReference type="Pfam" id="PF24883">
    <property type="entry name" value="NPHP3_N"/>
    <property type="match status" value="1"/>
</dbReference>
<name>A0A4S8KKN3_DENBC</name>
<protein>
    <recommendedName>
        <fullName evidence="2">Nephrocystin 3-like N-terminal domain-containing protein</fullName>
    </recommendedName>
</protein>
<dbReference type="InterPro" id="IPR056884">
    <property type="entry name" value="NPHP3-like_N"/>
</dbReference>
<organism evidence="3 4">
    <name type="scientific">Dendrothele bispora (strain CBS 962.96)</name>
    <dbReference type="NCBI Taxonomy" id="1314807"/>
    <lineage>
        <taxon>Eukaryota</taxon>
        <taxon>Fungi</taxon>
        <taxon>Dikarya</taxon>
        <taxon>Basidiomycota</taxon>
        <taxon>Agaricomycotina</taxon>
        <taxon>Agaricomycetes</taxon>
        <taxon>Agaricomycetidae</taxon>
        <taxon>Agaricales</taxon>
        <taxon>Agaricales incertae sedis</taxon>
        <taxon>Dendrothele</taxon>
    </lineage>
</organism>
<dbReference type="Gene3D" id="3.40.50.300">
    <property type="entry name" value="P-loop containing nucleotide triphosphate hydrolases"/>
    <property type="match status" value="1"/>
</dbReference>
<evidence type="ECO:0000313" key="4">
    <source>
        <dbReference type="Proteomes" id="UP000297245"/>
    </source>
</evidence>
<keyword evidence="4" id="KW-1185">Reference proteome</keyword>
<sequence>CLEGTRQMLLQDLCEWALDSQNNLAWIYGVAGTGKSAVAVTLAGRFRSMQNQITLALTFHCVKGQETSNLSLLVPTICYQLAKVCPGYKEALINLFNEDQSLIGSGIPLHEQFNLLLNVSLFQELREQKIAIIIDGLDE</sequence>
<keyword evidence="1" id="KW-0677">Repeat</keyword>
<dbReference type="AlphaFoldDB" id="A0A4S8KKN3"/>
<feature type="domain" description="Nephrocystin 3-like N-terminal" evidence="2">
    <location>
        <begin position="4"/>
        <end position="139"/>
    </location>
</feature>
<proteinExistence type="predicted"/>
<dbReference type="PANTHER" id="PTHR10039">
    <property type="entry name" value="AMELOGENIN"/>
    <property type="match status" value="1"/>
</dbReference>
<evidence type="ECO:0000259" key="2">
    <source>
        <dbReference type="Pfam" id="PF24883"/>
    </source>
</evidence>
<accession>A0A4S8KKN3</accession>
<evidence type="ECO:0000313" key="3">
    <source>
        <dbReference type="EMBL" id="THU76060.1"/>
    </source>
</evidence>
<feature type="non-terminal residue" evidence="3">
    <location>
        <position position="1"/>
    </location>
</feature>
<gene>
    <name evidence="3" type="ORF">K435DRAFT_574731</name>
</gene>
<reference evidence="3 4" key="1">
    <citation type="journal article" date="2019" name="Nat. Ecol. Evol.">
        <title>Megaphylogeny resolves global patterns of mushroom evolution.</title>
        <authorList>
            <person name="Varga T."/>
            <person name="Krizsan K."/>
            <person name="Foldi C."/>
            <person name="Dima B."/>
            <person name="Sanchez-Garcia M."/>
            <person name="Sanchez-Ramirez S."/>
            <person name="Szollosi G.J."/>
            <person name="Szarkandi J.G."/>
            <person name="Papp V."/>
            <person name="Albert L."/>
            <person name="Andreopoulos W."/>
            <person name="Angelini C."/>
            <person name="Antonin V."/>
            <person name="Barry K.W."/>
            <person name="Bougher N.L."/>
            <person name="Buchanan P."/>
            <person name="Buyck B."/>
            <person name="Bense V."/>
            <person name="Catcheside P."/>
            <person name="Chovatia M."/>
            <person name="Cooper J."/>
            <person name="Damon W."/>
            <person name="Desjardin D."/>
            <person name="Finy P."/>
            <person name="Geml J."/>
            <person name="Haridas S."/>
            <person name="Hughes K."/>
            <person name="Justo A."/>
            <person name="Karasinski D."/>
            <person name="Kautmanova I."/>
            <person name="Kiss B."/>
            <person name="Kocsube S."/>
            <person name="Kotiranta H."/>
            <person name="LaButti K.M."/>
            <person name="Lechner B.E."/>
            <person name="Liimatainen K."/>
            <person name="Lipzen A."/>
            <person name="Lukacs Z."/>
            <person name="Mihaltcheva S."/>
            <person name="Morgado L.N."/>
            <person name="Niskanen T."/>
            <person name="Noordeloos M.E."/>
            <person name="Ohm R.A."/>
            <person name="Ortiz-Santana B."/>
            <person name="Ovrebo C."/>
            <person name="Racz N."/>
            <person name="Riley R."/>
            <person name="Savchenko A."/>
            <person name="Shiryaev A."/>
            <person name="Soop K."/>
            <person name="Spirin V."/>
            <person name="Szebenyi C."/>
            <person name="Tomsovsky M."/>
            <person name="Tulloss R.E."/>
            <person name="Uehling J."/>
            <person name="Grigoriev I.V."/>
            <person name="Vagvolgyi C."/>
            <person name="Papp T."/>
            <person name="Martin F.M."/>
            <person name="Miettinen O."/>
            <person name="Hibbett D.S."/>
            <person name="Nagy L.G."/>
        </authorList>
    </citation>
    <scope>NUCLEOTIDE SEQUENCE [LARGE SCALE GENOMIC DNA]</scope>
    <source>
        <strain evidence="3 4">CBS 962.96</strain>
    </source>
</reference>
<dbReference type="InterPro" id="IPR027417">
    <property type="entry name" value="P-loop_NTPase"/>
</dbReference>
<dbReference type="SUPFAM" id="SSF52540">
    <property type="entry name" value="P-loop containing nucleoside triphosphate hydrolases"/>
    <property type="match status" value="1"/>
</dbReference>